<protein>
    <submittedName>
        <fullName evidence="11">Potassium/proton antiporter</fullName>
    </submittedName>
</protein>
<dbReference type="InterPro" id="IPR038770">
    <property type="entry name" value="Na+/solute_symporter_sf"/>
</dbReference>
<evidence type="ECO:0000256" key="4">
    <source>
        <dbReference type="ARBA" id="ARBA00022475"/>
    </source>
</evidence>
<evidence type="ECO:0000313" key="11">
    <source>
        <dbReference type="EMBL" id="SNV02659.1"/>
    </source>
</evidence>
<evidence type="ECO:0000259" key="10">
    <source>
        <dbReference type="PROSITE" id="PS51202"/>
    </source>
</evidence>
<dbReference type="InterPro" id="IPR006037">
    <property type="entry name" value="RCK_C"/>
</dbReference>
<dbReference type="EMBL" id="LT906446">
    <property type="protein sequence ID" value="SNV02659.1"/>
    <property type="molecule type" value="Genomic_DNA"/>
</dbReference>
<evidence type="ECO:0000256" key="2">
    <source>
        <dbReference type="ARBA" id="ARBA00022448"/>
    </source>
</evidence>
<accession>A0A239TZ63</accession>
<feature type="transmembrane region" description="Helical" evidence="9">
    <location>
        <begin position="59"/>
        <end position="78"/>
    </location>
</feature>
<evidence type="ECO:0000256" key="3">
    <source>
        <dbReference type="ARBA" id="ARBA00022449"/>
    </source>
</evidence>
<keyword evidence="6 9" id="KW-1133">Transmembrane helix</keyword>
<feature type="domain" description="RCK C-terminal" evidence="10">
    <location>
        <begin position="463"/>
        <end position="539"/>
    </location>
</feature>
<keyword evidence="8 9" id="KW-0472">Membrane</keyword>
<dbReference type="Pfam" id="PF00999">
    <property type="entry name" value="Na_H_Exchanger"/>
    <property type="match status" value="1"/>
</dbReference>
<dbReference type="GO" id="GO:0006813">
    <property type="term" value="P:potassium ion transport"/>
    <property type="evidence" value="ECO:0007669"/>
    <property type="project" value="InterPro"/>
</dbReference>
<dbReference type="GeneID" id="78507642"/>
<evidence type="ECO:0000256" key="5">
    <source>
        <dbReference type="ARBA" id="ARBA00022692"/>
    </source>
</evidence>
<dbReference type="Gene3D" id="3.30.70.1450">
    <property type="entry name" value="Regulator of K+ conductance, C-terminal domain"/>
    <property type="match status" value="2"/>
</dbReference>
<dbReference type="eggNOG" id="COG3263">
    <property type="taxonomic scope" value="Bacteria"/>
</dbReference>
<dbReference type="GO" id="GO:0008324">
    <property type="term" value="F:monoatomic cation transmembrane transporter activity"/>
    <property type="evidence" value="ECO:0007669"/>
    <property type="project" value="InterPro"/>
</dbReference>
<keyword evidence="2" id="KW-0813">Transport</keyword>
<keyword evidence="5 9" id="KW-0812">Transmembrane</keyword>
<dbReference type="NCBIfam" id="NF003716">
    <property type="entry name" value="PRK05326.1-3"/>
    <property type="match status" value="1"/>
</dbReference>
<feature type="transmembrane region" description="Helical" evidence="9">
    <location>
        <begin position="221"/>
        <end position="244"/>
    </location>
</feature>
<comment type="subcellular location">
    <subcellularLocation>
        <location evidence="1">Cell membrane</location>
        <topology evidence="1">Multi-pass membrane protein</topology>
    </subcellularLocation>
</comment>
<feature type="transmembrane region" description="Helical" evidence="9">
    <location>
        <begin position="29"/>
        <end position="47"/>
    </location>
</feature>
<feature type="transmembrane region" description="Helical" evidence="9">
    <location>
        <begin position="187"/>
        <end position="209"/>
    </location>
</feature>
<dbReference type="NCBIfam" id="NF003715">
    <property type="entry name" value="PRK05326.1-2"/>
    <property type="match status" value="1"/>
</dbReference>
<dbReference type="Pfam" id="PF02080">
    <property type="entry name" value="TrkA_C"/>
    <property type="match status" value="2"/>
</dbReference>
<feature type="transmembrane region" description="Helical" evidence="9">
    <location>
        <begin position="264"/>
        <end position="287"/>
    </location>
</feature>
<feature type="transmembrane region" description="Helical" evidence="9">
    <location>
        <begin position="331"/>
        <end position="353"/>
    </location>
</feature>
<dbReference type="PANTHER" id="PTHR32507:SF7">
    <property type="entry name" value="K(+)_H(+) ANTIPORTER NHAP2"/>
    <property type="match status" value="1"/>
</dbReference>
<organism evidence="11 12">
    <name type="scientific">Megamonas hypermegale</name>
    <dbReference type="NCBI Taxonomy" id="158847"/>
    <lineage>
        <taxon>Bacteria</taxon>
        <taxon>Bacillati</taxon>
        <taxon>Bacillota</taxon>
        <taxon>Negativicutes</taxon>
        <taxon>Selenomonadales</taxon>
        <taxon>Selenomonadaceae</taxon>
        <taxon>Megamonas</taxon>
    </lineage>
</organism>
<dbReference type="InterPro" id="IPR006153">
    <property type="entry name" value="Cation/H_exchanger_TM"/>
</dbReference>
<feature type="transmembrane region" description="Helical" evidence="9">
    <location>
        <begin position="359"/>
        <end position="379"/>
    </location>
</feature>
<dbReference type="Proteomes" id="UP000215383">
    <property type="component" value="Chromosome 1"/>
</dbReference>
<feature type="transmembrane region" description="Helical" evidence="9">
    <location>
        <begin position="293"/>
        <end position="319"/>
    </location>
</feature>
<dbReference type="Gene3D" id="1.20.1530.20">
    <property type="match status" value="1"/>
</dbReference>
<gene>
    <name evidence="11" type="ORF">SAMEA4364220_01649</name>
</gene>
<dbReference type="GO" id="GO:0005886">
    <property type="term" value="C:plasma membrane"/>
    <property type="evidence" value="ECO:0007669"/>
    <property type="project" value="UniProtKB-SubCell"/>
</dbReference>
<evidence type="ECO:0000313" key="12">
    <source>
        <dbReference type="Proteomes" id="UP000215383"/>
    </source>
</evidence>
<dbReference type="RefSeq" id="WP_231922655.1">
    <property type="nucleotide sequence ID" value="NZ_LT906446.1"/>
</dbReference>
<keyword evidence="12" id="KW-1185">Reference proteome</keyword>
<dbReference type="PANTHER" id="PTHR32507">
    <property type="entry name" value="NA(+)/H(+) ANTIPORTER 1"/>
    <property type="match status" value="1"/>
</dbReference>
<proteinExistence type="predicted"/>
<evidence type="ECO:0000256" key="6">
    <source>
        <dbReference type="ARBA" id="ARBA00022989"/>
    </source>
</evidence>
<dbReference type="GO" id="GO:1902600">
    <property type="term" value="P:proton transmembrane transport"/>
    <property type="evidence" value="ECO:0007669"/>
    <property type="project" value="InterPro"/>
</dbReference>
<keyword evidence="7" id="KW-0406">Ion transport</keyword>
<dbReference type="PROSITE" id="PS51202">
    <property type="entry name" value="RCK_C"/>
    <property type="match status" value="2"/>
</dbReference>
<feature type="transmembrane region" description="Helical" evidence="9">
    <location>
        <begin position="90"/>
        <end position="111"/>
    </location>
</feature>
<keyword evidence="3" id="KW-0050">Antiport</keyword>
<reference evidence="11 12" key="1">
    <citation type="submission" date="2017-06" db="EMBL/GenBank/DDBJ databases">
        <authorList>
            <consortium name="Pathogen Informatics"/>
        </authorList>
    </citation>
    <scope>NUCLEOTIDE SEQUENCE [LARGE SCALE GENOMIC DNA]</scope>
    <source>
        <strain evidence="11 12">NCTC10570</strain>
    </source>
</reference>
<dbReference type="AlphaFoldDB" id="A0A239TZ63"/>
<name>A0A239TZ63_9FIRM</name>
<dbReference type="InterPro" id="IPR036721">
    <property type="entry name" value="RCK_C_sf"/>
</dbReference>
<dbReference type="GO" id="GO:0015297">
    <property type="term" value="F:antiporter activity"/>
    <property type="evidence" value="ECO:0007669"/>
    <property type="project" value="UniProtKB-KW"/>
</dbReference>
<evidence type="ECO:0000256" key="9">
    <source>
        <dbReference type="SAM" id="Phobius"/>
    </source>
</evidence>
<dbReference type="SUPFAM" id="SSF116726">
    <property type="entry name" value="TrkA C-terminal domain-like"/>
    <property type="match status" value="2"/>
</dbReference>
<feature type="domain" description="RCK C-terminal" evidence="10">
    <location>
        <begin position="397"/>
        <end position="462"/>
    </location>
</feature>
<evidence type="ECO:0000256" key="1">
    <source>
        <dbReference type="ARBA" id="ARBA00004651"/>
    </source>
</evidence>
<evidence type="ECO:0000256" key="8">
    <source>
        <dbReference type="ARBA" id="ARBA00023136"/>
    </source>
</evidence>
<evidence type="ECO:0000256" key="7">
    <source>
        <dbReference type="ARBA" id="ARBA00023065"/>
    </source>
</evidence>
<sequence length="539" mass="58377">MMNSIILLGAIVLIACVIGSKISTKLGIPTLLFFIGLGMLFGSEGLFKIDFENYSFAEKICSAALIFIMFYGGFGTKWSTARPVALKATLLSTLGTLITAILTGLFCHVVFKLPLLEGMLIGSVLSSTDAASVFSILRSQRLNLKYGTAPLLEIESGSNDPCAYMMTILLLSAMGGDILLSDISYSIFAQLAYGLIIGVALAFIGSYVLRHIRFGEDGFDSIFLVAIALAAYALPSLIGGNGYLSAYIAGIILGNQRIPQKKNLVNFFDAFNGIMQMVIFFLLGLLVFPSNLILYFVPALLIALFLTFIARPVAVAILLTPFKAPLNQQHIVSWAGLRGAASIVFAIIAVVSPNYHNDSIFSVVFCVVLLSLLFQGALLPRASKKLNMIDDNENVLKTFNDYSDENDINFIRLDLKNDHPWVGKQIREIGSIPGALIAAILRQGATITPKGNTILKNEDSLIICAKSYQDKDGIKLNEIIINADSLLIGKKLKEADIGKDSLVVLIQRNGTDIIPDGNSEINAGDVLVVYSQKNLFHLA</sequence>
<keyword evidence="4" id="KW-1003">Cell membrane</keyword>